<comment type="caution">
    <text evidence="1">The sequence shown here is derived from an EMBL/GenBank/DDBJ whole genome shotgun (WGS) entry which is preliminary data.</text>
</comment>
<accession>A0A9X0CDI3</accession>
<protein>
    <submittedName>
        <fullName evidence="1">Uncharacterized protein</fullName>
    </submittedName>
</protein>
<dbReference type="Proteomes" id="UP001163046">
    <property type="component" value="Unassembled WGS sequence"/>
</dbReference>
<dbReference type="EMBL" id="MU827865">
    <property type="protein sequence ID" value="KAJ7318254.1"/>
    <property type="molecule type" value="Genomic_DNA"/>
</dbReference>
<evidence type="ECO:0000313" key="1">
    <source>
        <dbReference type="EMBL" id="KAJ7318254.1"/>
    </source>
</evidence>
<proteinExistence type="predicted"/>
<dbReference type="AlphaFoldDB" id="A0A9X0CDI3"/>
<reference evidence="1" key="1">
    <citation type="submission" date="2023-01" db="EMBL/GenBank/DDBJ databases">
        <title>Genome assembly of the deep-sea coral Lophelia pertusa.</title>
        <authorList>
            <person name="Herrera S."/>
            <person name="Cordes E."/>
        </authorList>
    </citation>
    <scope>NUCLEOTIDE SEQUENCE</scope>
    <source>
        <strain evidence="1">USNM1676648</strain>
        <tissue evidence="1">Polyp</tissue>
    </source>
</reference>
<sequence length="75" mass="8525">GNISKGSCFDGCKQLLEALRIHFPEGTITFGVNTTNKDVLDYWHSLLDDYRLTGRVERIYFGTSSYGLQNDLNYS</sequence>
<name>A0A9X0CDI3_9CNID</name>
<gene>
    <name evidence="1" type="ORF">OS493_038198</name>
</gene>
<keyword evidence="2" id="KW-1185">Reference proteome</keyword>
<evidence type="ECO:0000313" key="2">
    <source>
        <dbReference type="Proteomes" id="UP001163046"/>
    </source>
</evidence>
<feature type="non-terminal residue" evidence="1">
    <location>
        <position position="1"/>
    </location>
</feature>
<organism evidence="1 2">
    <name type="scientific">Desmophyllum pertusum</name>
    <dbReference type="NCBI Taxonomy" id="174260"/>
    <lineage>
        <taxon>Eukaryota</taxon>
        <taxon>Metazoa</taxon>
        <taxon>Cnidaria</taxon>
        <taxon>Anthozoa</taxon>
        <taxon>Hexacorallia</taxon>
        <taxon>Scleractinia</taxon>
        <taxon>Caryophylliina</taxon>
        <taxon>Caryophylliidae</taxon>
        <taxon>Desmophyllum</taxon>
    </lineage>
</organism>